<organism evidence="3 4">
    <name type="scientific">Paramecium sonneborni</name>
    <dbReference type="NCBI Taxonomy" id="65129"/>
    <lineage>
        <taxon>Eukaryota</taxon>
        <taxon>Sar</taxon>
        <taxon>Alveolata</taxon>
        <taxon>Ciliophora</taxon>
        <taxon>Intramacronucleata</taxon>
        <taxon>Oligohymenophorea</taxon>
        <taxon>Peniculida</taxon>
        <taxon>Parameciidae</taxon>
        <taxon>Paramecium</taxon>
    </lineage>
</organism>
<sequence length="510" mass="60572">MNFAFQCLNHNDVQPEYIVLNSSLSDQERILCEKCWKISKWKSNAISQKDAIFRIESKQNEVKNDIQNQTNTLNKIVEQVKNLLNQLNFYYGSLISQIENWKEDLTKMTFKDNENNSQFFLQELDRINQKQMLSKEKQFYETNRAYLLKMIHGFNTNDFRKKLEELQKILVKLFKETKIKVPEYNIKLKKINQIKQDSCCLSLVFNQFNTLMISTKLHQIQIWSFDKGIINLKQILDVHTKWVNCLVYSKKIDAFISGSDDSTIVITKLVNEKWVSSKPFHRHQMEVYCLLLNQEEDLLFSGSCDKSIIVWKLDFQKNQLEFHYQLDKHKNSIYSLSLNQKENILISCANQKDQIIVWGKEEKEDKLTFKYIVKQKDSKNLYGKKIFFLSDNRFLWVTANDGVDKIFIFESTKGVFEENKEKTIELVQNQEIEDQFEFPIIEINQNKIILVRHKNQIHFLQDQGNGKLVKIYCMQCLTKNTYGSLTSKGEFLVYWDNDILGYQIYEVNYT</sequence>
<evidence type="ECO:0000256" key="1">
    <source>
        <dbReference type="PROSITE-ProRule" id="PRU00221"/>
    </source>
</evidence>
<evidence type="ECO:0000313" key="4">
    <source>
        <dbReference type="Proteomes" id="UP000692954"/>
    </source>
</evidence>
<dbReference type="Pfam" id="PF00400">
    <property type="entry name" value="WD40"/>
    <property type="match status" value="2"/>
</dbReference>
<evidence type="ECO:0008006" key="5">
    <source>
        <dbReference type="Google" id="ProtNLM"/>
    </source>
</evidence>
<dbReference type="GO" id="GO:0016226">
    <property type="term" value="P:iron-sulfur cluster assembly"/>
    <property type="evidence" value="ECO:0007669"/>
    <property type="project" value="TreeGrafter"/>
</dbReference>
<keyword evidence="4" id="KW-1185">Reference proteome</keyword>
<reference evidence="3" key="1">
    <citation type="submission" date="2021-01" db="EMBL/GenBank/DDBJ databases">
        <authorList>
            <consortium name="Genoscope - CEA"/>
            <person name="William W."/>
        </authorList>
    </citation>
    <scope>NUCLEOTIDE SEQUENCE</scope>
</reference>
<dbReference type="EMBL" id="CAJJDN010000014">
    <property type="protein sequence ID" value="CAD8060828.1"/>
    <property type="molecule type" value="Genomic_DNA"/>
</dbReference>
<gene>
    <name evidence="3" type="ORF">PSON_ATCC_30995.1.T0140480</name>
</gene>
<dbReference type="PANTHER" id="PTHR19920">
    <property type="entry name" value="WD40 PROTEIN CIAO1"/>
    <property type="match status" value="1"/>
</dbReference>
<feature type="repeat" description="WD" evidence="1">
    <location>
        <begin position="280"/>
        <end position="314"/>
    </location>
</feature>
<dbReference type="SMART" id="SM00320">
    <property type="entry name" value="WD40"/>
    <property type="match status" value="4"/>
</dbReference>
<keyword evidence="1" id="KW-0853">WD repeat</keyword>
<protein>
    <recommendedName>
        <fullName evidence="5">WD40-repeat-containing domain</fullName>
    </recommendedName>
</protein>
<evidence type="ECO:0000313" key="3">
    <source>
        <dbReference type="EMBL" id="CAD8060828.1"/>
    </source>
</evidence>
<accession>A0A8S1KZR8</accession>
<dbReference type="PROSITE" id="PS50082">
    <property type="entry name" value="WD_REPEATS_2"/>
    <property type="match status" value="1"/>
</dbReference>
<name>A0A8S1KZR8_9CILI</name>
<keyword evidence="2" id="KW-0175">Coiled coil</keyword>
<comment type="caution">
    <text evidence="3">The sequence shown here is derived from an EMBL/GenBank/DDBJ whole genome shotgun (WGS) entry which is preliminary data.</text>
</comment>
<dbReference type="AlphaFoldDB" id="A0A8S1KZR8"/>
<dbReference type="PROSITE" id="PS50294">
    <property type="entry name" value="WD_REPEATS_REGION"/>
    <property type="match status" value="1"/>
</dbReference>
<proteinExistence type="predicted"/>
<dbReference type="InterPro" id="IPR001680">
    <property type="entry name" value="WD40_rpt"/>
</dbReference>
<dbReference type="GO" id="GO:0097361">
    <property type="term" value="C:cytosolic [4Fe-4S] assembly targeting complex"/>
    <property type="evidence" value="ECO:0007669"/>
    <property type="project" value="TreeGrafter"/>
</dbReference>
<feature type="coiled-coil region" evidence="2">
    <location>
        <begin position="59"/>
        <end position="86"/>
    </location>
</feature>
<dbReference type="Proteomes" id="UP000692954">
    <property type="component" value="Unassembled WGS sequence"/>
</dbReference>
<dbReference type="PANTHER" id="PTHR19920:SF0">
    <property type="entry name" value="CYTOSOLIC IRON-SULFUR PROTEIN ASSEMBLY PROTEIN CIAO1-RELATED"/>
    <property type="match status" value="1"/>
</dbReference>
<dbReference type="OrthoDB" id="6262491at2759"/>
<evidence type="ECO:0000256" key="2">
    <source>
        <dbReference type="SAM" id="Coils"/>
    </source>
</evidence>